<feature type="region of interest" description="Disordered" evidence="2">
    <location>
        <begin position="1"/>
        <end position="25"/>
    </location>
</feature>
<evidence type="ECO:0000259" key="3">
    <source>
        <dbReference type="Pfam" id="PF13581"/>
    </source>
</evidence>
<dbReference type="CDD" id="cd16936">
    <property type="entry name" value="HATPase_RsbW-like"/>
    <property type="match status" value="1"/>
</dbReference>
<protein>
    <submittedName>
        <fullName evidence="4">Histidine kinase-like ATPase domain-containing protein</fullName>
    </submittedName>
</protein>
<dbReference type="SUPFAM" id="SSF55874">
    <property type="entry name" value="ATPase domain of HSP90 chaperone/DNA topoisomerase II/histidine kinase"/>
    <property type="match status" value="1"/>
</dbReference>
<gene>
    <name evidence="4" type="ORF">SAMN05216499_10373</name>
</gene>
<dbReference type="InterPro" id="IPR050267">
    <property type="entry name" value="Anti-sigma-factor_SerPK"/>
</dbReference>
<feature type="region of interest" description="Disordered" evidence="2">
    <location>
        <begin position="300"/>
        <end position="319"/>
    </location>
</feature>
<dbReference type="STRING" id="310782.SAMN05216499_10373"/>
<dbReference type="PANTHER" id="PTHR35526:SF3">
    <property type="entry name" value="ANTI-SIGMA-F FACTOR RSBW"/>
    <property type="match status" value="1"/>
</dbReference>
<keyword evidence="4" id="KW-0418">Kinase</keyword>
<dbReference type="Proteomes" id="UP000184111">
    <property type="component" value="Unassembled WGS sequence"/>
</dbReference>
<accession>A0A1M6YQA1</accession>
<dbReference type="EMBL" id="FRBI01000003">
    <property type="protein sequence ID" value="SHL20242.1"/>
    <property type="molecule type" value="Genomic_DNA"/>
</dbReference>
<dbReference type="Gene3D" id="3.30.565.10">
    <property type="entry name" value="Histidine kinase-like ATPase, C-terminal domain"/>
    <property type="match status" value="1"/>
</dbReference>
<evidence type="ECO:0000313" key="4">
    <source>
        <dbReference type="EMBL" id="SHL20242.1"/>
    </source>
</evidence>
<feature type="domain" description="Histidine kinase/HSP90-like ATPase" evidence="3">
    <location>
        <begin position="35"/>
        <end position="147"/>
    </location>
</feature>
<dbReference type="PANTHER" id="PTHR35526">
    <property type="entry name" value="ANTI-SIGMA-F FACTOR RSBW-RELATED"/>
    <property type="match status" value="1"/>
</dbReference>
<keyword evidence="4" id="KW-0808">Transferase</keyword>
<evidence type="ECO:0000256" key="2">
    <source>
        <dbReference type="SAM" id="MobiDB-lite"/>
    </source>
</evidence>
<dbReference type="InterPro" id="IPR054202">
    <property type="entry name" value="DUF6907"/>
</dbReference>
<dbReference type="Pfam" id="PF13581">
    <property type="entry name" value="HATPase_c_2"/>
    <property type="match status" value="1"/>
</dbReference>
<feature type="compositionally biased region" description="Low complexity" evidence="2">
    <location>
        <begin position="10"/>
        <end position="22"/>
    </location>
</feature>
<dbReference type="RefSeq" id="WP_073494763.1">
    <property type="nucleotide sequence ID" value="NZ_FRBI01000003.1"/>
</dbReference>
<evidence type="ECO:0000313" key="5">
    <source>
        <dbReference type="Proteomes" id="UP000184111"/>
    </source>
</evidence>
<dbReference type="InterPro" id="IPR003594">
    <property type="entry name" value="HATPase_dom"/>
</dbReference>
<name>A0A1M6YQA1_9ACTN</name>
<dbReference type="OrthoDB" id="3527613at2"/>
<organism evidence="4 5">
    <name type="scientific">Actinacidiphila paucisporea</name>
    <dbReference type="NCBI Taxonomy" id="310782"/>
    <lineage>
        <taxon>Bacteria</taxon>
        <taxon>Bacillati</taxon>
        <taxon>Actinomycetota</taxon>
        <taxon>Actinomycetes</taxon>
        <taxon>Kitasatosporales</taxon>
        <taxon>Streptomycetaceae</taxon>
        <taxon>Actinacidiphila</taxon>
    </lineage>
</organism>
<dbReference type="GO" id="GO:0004674">
    <property type="term" value="F:protein serine/threonine kinase activity"/>
    <property type="evidence" value="ECO:0007669"/>
    <property type="project" value="UniProtKB-KW"/>
</dbReference>
<dbReference type="InterPro" id="IPR036890">
    <property type="entry name" value="HATPase_C_sf"/>
</dbReference>
<dbReference type="Pfam" id="PF21848">
    <property type="entry name" value="DUF6907"/>
    <property type="match status" value="1"/>
</dbReference>
<reference evidence="4 5" key="1">
    <citation type="submission" date="2016-11" db="EMBL/GenBank/DDBJ databases">
        <authorList>
            <person name="Jaros S."/>
            <person name="Januszkiewicz K."/>
            <person name="Wedrychowicz H."/>
        </authorList>
    </citation>
    <scope>NUCLEOTIDE SEQUENCE [LARGE SCALE GENOMIC DNA]</scope>
    <source>
        <strain evidence="4 5">CGMCC 4.2025</strain>
    </source>
</reference>
<evidence type="ECO:0000256" key="1">
    <source>
        <dbReference type="ARBA" id="ARBA00022527"/>
    </source>
</evidence>
<sequence>MSHTIAPGKAALSAPPAQPSLSDPRRAFNHGFRVEAESEAVPEARRKIVALVRDWDVPLPHDTFSDLELLSTELITNAVQHTDSPCVVAVRWTGVRVRVEVTDVSPARPHRRHSSPEAEGGRGLLLVESLATTWGSAPDPAGKVVWFELGPSDRTPPPLSTPGKWTINTDSGSATSGYLPAWAEDDPTEANVPLDQLPERLAGINHRNFFEGPMLPITAPDVWEGAEDDTVFEGSIDCNPYDPDPGHRVPVVNLQVCVGRWITGLDPHSLAEVAAKLHAHADFLDEKVRPALIAAREDWAAHHPSAQQRSPASGPGGRT</sequence>
<keyword evidence="1" id="KW-0723">Serine/threonine-protein kinase</keyword>
<keyword evidence="5" id="KW-1185">Reference proteome</keyword>
<proteinExistence type="predicted"/>
<dbReference type="AlphaFoldDB" id="A0A1M6YQA1"/>